<dbReference type="Pfam" id="PF02517">
    <property type="entry name" value="Rce1-like"/>
    <property type="match status" value="1"/>
</dbReference>
<feature type="domain" description="CAAX prenyl protease 2/Lysostaphin resistance protein A-like" evidence="2">
    <location>
        <begin position="82"/>
        <end position="175"/>
    </location>
</feature>
<evidence type="ECO:0000259" key="2">
    <source>
        <dbReference type="Pfam" id="PF02517"/>
    </source>
</evidence>
<sequence length="187" mass="20326">MPLRVLLLAGLALMWTFVEAGRLAPVGVRRHGWRATLLWTGGVTGTGILFGEVGQPLLEWLLATHVDYSGYGVLVGNERAALQLLAYALTSAAIGEEVLFRGFFLHQVTAIFGEGAAARRGAILASGAFFGVAHFIQGWLGILFTGLMGVVFAWAWFRSGRNLWSLIMAHALIDIYGIAMIYLGRYN</sequence>
<keyword evidence="1" id="KW-0812">Transmembrane</keyword>
<feature type="transmembrane region" description="Helical" evidence="1">
    <location>
        <begin position="163"/>
        <end position="183"/>
    </location>
</feature>
<dbReference type="GO" id="GO:0080120">
    <property type="term" value="P:CAAX-box protein maturation"/>
    <property type="evidence" value="ECO:0007669"/>
    <property type="project" value="UniProtKB-ARBA"/>
</dbReference>
<keyword evidence="4" id="KW-1185">Reference proteome</keyword>
<dbReference type="EMBL" id="LYMM01000044">
    <property type="protein sequence ID" value="PNU03772.1"/>
    <property type="molecule type" value="Genomic_DNA"/>
</dbReference>
<evidence type="ECO:0000313" key="4">
    <source>
        <dbReference type="Proteomes" id="UP000236327"/>
    </source>
</evidence>
<comment type="caution">
    <text evidence="3">The sequence shown here is derived from an EMBL/GenBank/DDBJ whole genome shotgun (WGS) entry which is preliminary data.</text>
</comment>
<protein>
    <recommendedName>
        <fullName evidence="2">CAAX prenyl protease 2/Lysostaphin resistance protein A-like domain-containing protein</fullName>
    </recommendedName>
</protein>
<organism evidence="3 4">
    <name type="scientific">Novosphingobium guangzhouense</name>
    <dbReference type="NCBI Taxonomy" id="1850347"/>
    <lineage>
        <taxon>Bacteria</taxon>
        <taxon>Pseudomonadati</taxon>
        <taxon>Pseudomonadota</taxon>
        <taxon>Alphaproteobacteria</taxon>
        <taxon>Sphingomonadales</taxon>
        <taxon>Sphingomonadaceae</taxon>
        <taxon>Novosphingobium</taxon>
    </lineage>
</organism>
<gene>
    <name evidence="3" type="ORF">A8V01_22675</name>
</gene>
<reference evidence="3 4" key="1">
    <citation type="submission" date="2016-05" db="EMBL/GenBank/DDBJ databases">
        <title>Complete genome sequence of Novosphingobium guangzhouense SA925(T).</title>
        <authorList>
            <person name="Sha S."/>
        </authorList>
    </citation>
    <scope>NUCLEOTIDE SEQUENCE [LARGE SCALE GENOMIC DNA]</scope>
    <source>
        <strain evidence="3 4">SA925</strain>
    </source>
</reference>
<name>A0A2K2FYE2_9SPHN</name>
<dbReference type="InterPro" id="IPR003675">
    <property type="entry name" value="Rce1/LyrA-like_dom"/>
</dbReference>
<dbReference type="AlphaFoldDB" id="A0A2K2FYE2"/>
<accession>A0A2K2FYE2</accession>
<keyword evidence="1" id="KW-1133">Transmembrane helix</keyword>
<keyword evidence="1" id="KW-0472">Membrane</keyword>
<evidence type="ECO:0000256" key="1">
    <source>
        <dbReference type="SAM" id="Phobius"/>
    </source>
</evidence>
<dbReference type="GO" id="GO:0004175">
    <property type="term" value="F:endopeptidase activity"/>
    <property type="evidence" value="ECO:0007669"/>
    <property type="project" value="UniProtKB-ARBA"/>
</dbReference>
<feature type="transmembrane region" description="Helical" evidence="1">
    <location>
        <begin position="128"/>
        <end position="157"/>
    </location>
</feature>
<proteinExistence type="predicted"/>
<dbReference type="Proteomes" id="UP000236327">
    <property type="component" value="Unassembled WGS sequence"/>
</dbReference>
<evidence type="ECO:0000313" key="3">
    <source>
        <dbReference type="EMBL" id="PNU03772.1"/>
    </source>
</evidence>